<comment type="subcellular location">
    <subcellularLocation>
        <location evidence="1">Secreted</location>
        <location evidence="1">Cell wall</location>
    </subcellularLocation>
</comment>
<feature type="region of interest" description="Disordered" evidence="10">
    <location>
        <begin position="198"/>
        <end position="413"/>
    </location>
</feature>
<feature type="compositionally biased region" description="Low complexity" evidence="10">
    <location>
        <begin position="266"/>
        <end position="283"/>
    </location>
</feature>
<comment type="similarity">
    <text evidence="2 9">Belongs to the glycosyl hydrolase 28 family.</text>
</comment>
<dbReference type="GO" id="GO:0071555">
    <property type="term" value="P:cell wall organization"/>
    <property type="evidence" value="ECO:0007669"/>
    <property type="project" value="UniProtKB-KW"/>
</dbReference>
<feature type="compositionally biased region" description="Low complexity" evidence="10">
    <location>
        <begin position="377"/>
        <end position="389"/>
    </location>
</feature>
<organism evidence="11 12">
    <name type="scientific">Canna indica</name>
    <name type="common">Indian-shot</name>
    <dbReference type="NCBI Taxonomy" id="4628"/>
    <lineage>
        <taxon>Eukaryota</taxon>
        <taxon>Viridiplantae</taxon>
        <taxon>Streptophyta</taxon>
        <taxon>Embryophyta</taxon>
        <taxon>Tracheophyta</taxon>
        <taxon>Spermatophyta</taxon>
        <taxon>Magnoliopsida</taxon>
        <taxon>Liliopsida</taxon>
        <taxon>Zingiberales</taxon>
        <taxon>Cannaceae</taxon>
        <taxon>Canna</taxon>
    </lineage>
</organism>
<dbReference type="GO" id="GO:0004650">
    <property type="term" value="F:polygalacturonase activity"/>
    <property type="evidence" value="ECO:0007669"/>
    <property type="project" value="InterPro"/>
</dbReference>
<name>A0AAQ3Q4T3_9LILI</name>
<evidence type="ECO:0000256" key="3">
    <source>
        <dbReference type="ARBA" id="ARBA00022512"/>
    </source>
</evidence>
<keyword evidence="6 9" id="KW-0326">Glycosidase</keyword>
<reference evidence="11 12" key="1">
    <citation type="submission" date="2023-10" db="EMBL/GenBank/DDBJ databases">
        <title>Chromosome-scale genome assembly provides insights into flower coloration mechanisms of Canna indica.</title>
        <authorList>
            <person name="Li C."/>
        </authorList>
    </citation>
    <scope>NUCLEOTIDE SEQUENCE [LARGE SCALE GENOMIC DNA]</scope>
    <source>
        <tissue evidence="11">Flower</tissue>
    </source>
</reference>
<dbReference type="InterPro" id="IPR011050">
    <property type="entry name" value="Pectin_lyase_fold/virulence"/>
</dbReference>
<proteinExistence type="inferred from homology"/>
<accession>A0AAQ3Q4T3</accession>
<dbReference type="EMBL" id="CP136891">
    <property type="protein sequence ID" value="WOK96067.1"/>
    <property type="molecule type" value="Genomic_DNA"/>
</dbReference>
<feature type="compositionally biased region" description="Pro residues" evidence="10">
    <location>
        <begin position="252"/>
        <end position="265"/>
    </location>
</feature>
<dbReference type="FunFam" id="2.160.20.10:FF:000012">
    <property type="entry name" value="Polygalacturonase At1g48100 family"/>
    <property type="match status" value="1"/>
</dbReference>
<dbReference type="Proteomes" id="UP001327560">
    <property type="component" value="Chromosome 2"/>
</dbReference>
<protein>
    <recommendedName>
        <fullName evidence="13">Polygalacturonase</fullName>
    </recommendedName>
</protein>
<dbReference type="Pfam" id="PF00295">
    <property type="entry name" value="Glyco_hydro_28"/>
    <property type="match status" value="1"/>
</dbReference>
<keyword evidence="7" id="KW-0961">Cell wall biogenesis/degradation</keyword>
<feature type="compositionally biased region" description="Polar residues" evidence="10">
    <location>
        <begin position="221"/>
        <end position="230"/>
    </location>
</feature>
<evidence type="ECO:0000256" key="4">
    <source>
        <dbReference type="ARBA" id="ARBA00022525"/>
    </source>
</evidence>
<keyword evidence="4" id="KW-0964">Secreted</keyword>
<keyword evidence="12" id="KW-1185">Reference proteome</keyword>
<evidence type="ECO:0000256" key="9">
    <source>
        <dbReference type="RuleBase" id="RU361169"/>
    </source>
</evidence>
<dbReference type="SUPFAM" id="SSF51126">
    <property type="entry name" value="Pectin lyase-like"/>
    <property type="match status" value="1"/>
</dbReference>
<evidence type="ECO:0000256" key="5">
    <source>
        <dbReference type="ARBA" id="ARBA00022801"/>
    </source>
</evidence>
<feature type="compositionally biased region" description="Pro residues" evidence="10">
    <location>
        <begin position="320"/>
        <end position="334"/>
    </location>
</feature>
<dbReference type="GO" id="GO:0005975">
    <property type="term" value="P:carbohydrate metabolic process"/>
    <property type="evidence" value="ECO:0007669"/>
    <property type="project" value="InterPro"/>
</dbReference>
<evidence type="ECO:0000256" key="7">
    <source>
        <dbReference type="ARBA" id="ARBA00023316"/>
    </source>
</evidence>
<dbReference type="SMART" id="SM00710">
    <property type="entry name" value="PbH1"/>
    <property type="match status" value="7"/>
</dbReference>
<feature type="compositionally biased region" description="Low complexity" evidence="10">
    <location>
        <begin position="335"/>
        <end position="350"/>
    </location>
</feature>
<evidence type="ECO:0000256" key="6">
    <source>
        <dbReference type="ARBA" id="ARBA00023295"/>
    </source>
</evidence>
<keyword evidence="3" id="KW-0134">Cell wall</keyword>
<evidence type="ECO:0000313" key="12">
    <source>
        <dbReference type="Proteomes" id="UP001327560"/>
    </source>
</evidence>
<dbReference type="PANTHER" id="PTHR31375">
    <property type="match status" value="1"/>
</dbReference>
<dbReference type="InterPro" id="IPR012334">
    <property type="entry name" value="Pectin_lyas_fold"/>
</dbReference>
<feature type="active site" evidence="8">
    <location>
        <position position="639"/>
    </location>
</feature>
<evidence type="ECO:0000256" key="2">
    <source>
        <dbReference type="ARBA" id="ARBA00008834"/>
    </source>
</evidence>
<dbReference type="Gene3D" id="2.160.20.10">
    <property type="entry name" value="Single-stranded right-handed beta-helix, Pectin lyase-like"/>
    <property type="match status" value="1"/>
</dbReference>
<evidence type="ECO:0000313" key="11">
    <source>
        <dbReference type="EMBL" id="WOK96067.1"/>
    </source>
</evidence>
<dbReference type="InterPro" id="IPR006626">
    <property type="entry name" value="PbH1"/>
</dbReference>
<sequence>MEGIQQQFKNMGLLDLPPTICITLTFLLPQLTSICTLHLLKKPCTHVTGSVASIKVIHGAAAVQPPWKAFLSINSSSYILYIKMSLPTFQILHPSSSLACNLLHQAQPQSPKASAWLLVYKYSQDFAFVPAHLSSSSNMELTRMLALLLVIVLFSSCSLVHGRTYNITKLSIAEPPMADPPTSIALLPSPAPVAPLLNLNSTNSTTSHHSFPPPEPINAGYGNSTNSTATLPLPLPPTDHFSGNSTNSSSRNPPPISPLPPPSPVAPALNLNSTNSTTSHSSPPLEPINPGYGNSTATLPLPLPPADHFSGNSTNSSSTNPPPISPLPPSPSPVAPVSNLNSTNSTTSHSSPPPEPINPGYENSTATLPLPPTDHFSGNSTNSSITNPPTISPLPSPAPAPAAAEAGSDGNSTSSAALYDVRAFGAVGDGISDDTEAFKAAWDAACQEGPGVIVVPRGYSFKIRSILFLGPCQSELTLQVDGTIAPPDGPDEWPQNTNRKQWLVFYRANGLTLQGSGLIDGKGEKWWNLTCKPHQVYICENISLQALRFFSSSNLAVRGIRVQNSPQFHFRFDNCRNITVDSISISSPALSPNTDGIHVENTDTVRIYNSVIANGDDCVSIGTGSFNVDIRNVTCGPSHGISIGSLGKANSRACVANITVKDSVIRHSDNGARIKTWQGGLGSVSAVRFENIRMDTVRNPIIIDQYYCDPKPCKNHTNAVYVSDISYSNIRGTYDTRSPPMHFGCSSTVPCTNITLSGVELFPAKGVFISDPFCWNVYGATAALTIPPVSCLVEGFPTSIMQADSDKCY</sequence>
<gene>
    <name evidence="11" type="ORF">Cni_G04774</name>
</gene>
<dbReference type="InterPro" id="IPR000743">
    <property type="entry name" value="Glyco_hydro_28"/>
</dbReference>
<dbReference type="PROSITE" id="PS00502">
    <property type="entry name" value="POLYGALACTURONASE"/>
    <property type="match status" value="1"/>
</dbReference>
<evidence type="ECO:0000256" key="8">
    <source>
        <dbReference type="PROSITE-ProRule" id="PRU10052"/>
    </source>
</evidence>
<keyword evidence="5 9" id="KW-0378">Hydrolase</keyword>
<dbReference type="AlphaFoldDB" id="A0AAQ3Q4T3"/>
<evidence type="ECO:0008006" key="13">
    <source>
        <dbReference type="Google" id="ProtNLM"/>
    </source>
</evidence>
<evidence type="ECO:0000256" key="10">
    <source>
        <dbReference type="SAM" id="MobiDB-lite"/>
    </source>
</evidence>
<feature type="compositionally biased region" description="Low complexity" evidence="10">
    <location>
        <begin position="198"/>
        <end position="207"/>
    </location>
</feature>
<feature type="compositionally biased region" description="Low complexity" evidence="10">
    <location>
        <begin position="242"/>
        <end position="251"/>
    </location>
</feature>
<evidence type="ECO:0000256" key="1">
    <source>
        <dbReference type="ARBA" id="ARBA00004191"/>
    </source>
</evidence>
<feature type="compositionally biased region" description="Pro residues" evidence="10">
    <location>
        <begin position="390"/>
        <end position="400"/>
    </location>
</feature>